<feature type="transmembrane region" description="Helical" evidence="2">
    <location>
        <begin position="82"/>
        <end position="103"/>
    </location>
</feature>
<gene>
    <name evidence="4" type="ORF">U6N30_19000</name>
</gene>
<keyword evidence="2" id="KW-0472">Membrane</keyword>
<name>A0ABZ1AVG3_9ACTN</name>
<accession>A0ABZ1AVG3</accession>
<dbReference type="EMBL" id="CP141261">
    <property type="protein sequence ID" value="WRL62132.1"/>
    <property type="molecule type" value="Genomic_DNA"/>
</dbReference>
<dbReference type="Proteomes" id="UP001324287">
    <property type="component" value="Chromosome"/>
</dbReference>
<reference evidence="4 5" key="1">
    <citation type="submission" date="2023-12" db="EMBL/GenBank/DDBJ databases">
        <title>Blastococcus brunescens sp. nov., an actonobacterium isolated from sandstone collected in sahara desert.</title>
        <authorList>
            <person name="Gtari M."/>
            <person name="Ghodhbane F."/>
        </authorList>
    </citation>
    <scope>NUCLEOTIDE SEQUENCE [LARGE SCALE GENOMIC DNA]</scope>
    <source>
        <strain evidence="4 5">BMG 8361</strain>
    </source>
</reference>
<evidence type="ECO:0000313" key="5">
    <source>
        <dbReference type="Proteomes" id="UP001324287"/>
    </source>
</evidence>
<evidence type="ECO:0000256" key="1">
    <source>
        <dbReference type="SAM" id="MobiDB-lite"/>
    </source>
</evidence>
<dbReference type="InterPro" id="IPR025328">
    <property type="entry name" value="DUF4234"/>
</dbReference>
<proteinExistence type="predicted"/>
<feature type="transmembrane region" description="Helical" evidence="2">
    <location>
        <begin position="124"/>
        <end position="143"/>
    </location>
</feature>
<dbReference type="RefSeq" id="WP_324273487.1">
    <property type="nucleotide sequence ID" value="NZ_CP141261.1"/>
</dbReference>
<evidence type="ECO:0000259" key="3">
    <source>
        <dbReference type="Pfam" id="PF14018"/>
    </source>
</evidence>
<keyword evidence="2" id="KW-0812">Transmembrane</keyword>
<protein>
    <submittedName>
        <fullName evidence="4">DUF4234 domain-containing protein</fullName>
    </submittedName>
</protein>
<feature type="domain" description="DUF4234" evidence="3">
    <location>
        <begin position="48"/>
        <end position="150"/>
    </location>
</feature>
<dbReference type="Pfam" id="PF14018">
    <property type="entry name" value="DUF4234"/>
    <property type="match status" value="1"/>
</dbReference>
<organism evidence="4 5">
    <name type="scientific">Blastococcus brunescens</name>
    <dbReference type="NCBI Taxonomy" id="1564165"/>
    <lineage>
        <taxon>Bacteria</taxon>
        <taxon>Bacillati</taxon>
        <taxon>Actinomycetota</taxon>
        <taxon>Actinomycetes</taxon>
        <taxon>Geodermatophilales</taxon>
        <taxon>Geodermatophilaceae</taxon>
        <taxon>Blastococcus</taxon>
    </lineage>
</organism>
<keyword evidence="5" id="KW-1185">Reference proteome</keyword>
<feature type="compositionally biased region" description="Low complexity" evidence="1">
    <location>
        <begin position="9"/>
        <end position="27"/>
    </location>
</feature>
<feature type="transmembrane region" description="Helical" evidence="2">
    <location>
        <begin position="51"/>
        <end position="70"/>
    </location>
</feature>
<keyword evidence="2" id="KW-1133">Transmembrane helix</keyword>
<feature type="region of interest" description="Disordered" evidence="1">
    <location>
        <begin position="1"/>
        <end position="41"/>
    </location>
</feature>
<evidence type="ECO:0000313" key="4">
    <source>
        <dbReference type="EMBL" id="WRL62132.1"/>
    </source>
</evidence>
<sequence length="159" mass="17480">MTTSENYAPQQQVQPYPGQQHGYGQPMPGVPAHAQHAQPQGPIGRVRGTGITMLLFVVTFGIWGFVYYYQTHEEMKRHSGEGIGGVLALVLSIFVGIASPYLLSHEVGGLYERRGQHKPVSAVTGLWVFPGMFILVGPIIWFVKTNGALNAYWRSLGAR</sequence>
<evidence type="ECO:0000256" key="2">
    <source>
        <dbReference type="SAM" id="Phobius"/>
    </source>
</evidence>